<dbReference type="OrthoDB" id="1698854at2"/>
<evidence type="ECO:0000313" key="2">
    <source>
        <dbReference type="EMBL" id="EAQ80308.1"/>
    </source>
</evidence>
<dbReference type="eggNOG" id="COG3326">
    <property type="taxonomic scope" value="Bacteria"/>
</dbReference>
<dbReference type="InterPro" id="IPR010718">
    <property type="entry name" value="DUF1294"/>
</dbReference>
<gene>
    <name evidence="2" type="ORF">DSM3645_10702</name>
</gene>
<dbReference type="Proteomes" id="UP000004358">
    <property type="component" value="Unassembled WGS sequence"/>
</dbReference>
<accession>A3ZSN6</accession>
<name>A3ZSN6_9BACT</name>
<sequence>MLIFYALLVSVVSCVTFVAYGIDKRRAQLGRHRISENTLQLLALSGGWPGAWAAQQFFRHKTQKLSFLLVYWLIVAMHVVLLAGLCYLWLIG</sequence>
<protein>
    <recommendedName>
        <fullName evidence="4">DUF1294 domain-containing protein</fullName>
    </recommendedName>
</protein>
<keyword evidence="1" id="KW-0812">Transmembrane</keyword>
<proteinExistence type="predicted"/>
<dbReference type="Pfam" id="PF06961">
    <property type="entry name" value="DUF1294"/>
    <property type="match status" value="1"/>
</dbReference>
<reference evidence="2 3" key="1">
    <citation type="submission" date="2006-02" db="EMBL/GenBank/DDBJ databases">
        <authorList>
            <person name="Amann R."/>
            <person name="Ferriera S."/>
            <person name="Johnson J."/>
            <person name="Kravitz S."/>
            <person name="Halpern A."/>
            <person name="Remington K."/>
            <person name="Beeson K."/>
            <person name="Tran B."/>
            <person name="Rogers Y.-H."/>
            <person name="Friedman R."/>
            <person name="Venter J.C."/>
        </authorList>
    </citation>
    <scope>NUCLEOTIDE SEQUENCE [LARGE SCALE GENOMIC DNA]</scope>
    <source>
        <strain evidence="2 3">DSM 3645</strain>
    </source>
</reference>
<dbReference type="PIRSF" id="PIRSF002599">
    <property type="entry name" value="Cold_shock_A"/>
    <property type="match status" value="1"/>
</dbReference>
<dbReference type="EMBL" id="AANZ01000009">
    <property type="protein sequence ID" value="EAQ80308.1"/>
    <property type="molecule type" value="Genomic_DNA"/>
</dbReference>
<keyword evidence="1" id="KW-0472">Membrane</keyword>
<dbReference type="AlphaFoldDB" id="A3ZSN6"/>
<dbReference type="InterPro" id="IPR012156">
    <property type="entry name" value="Cold_shock_CspA"/>
</dbReference>
<feature type="transmembrane region" description="Helical" evidence="1">
    <location>
        <begin position="6"/>
        <end position="23"/>
    </location>
</feature>
<evidence type="ECO:0000256" key="1">
    <source>
        <dbReference type="SAM" id="Phobius"/>
    </source>
</evidence>
<evidence type="ECO:0008006" key="4">
    <source>
        <dbReference type="Google" id="ProtNLM"/>
    </source>
</evidence>
<comment type="caution">
    <text evidence="2">The sequence shown here is derived from an EMBL/GenBank/DDBJ whole genome shotgun (WGS) entry which is preliminary data.</text>
</comment>
<dbReference type="HOGENOM" id="CLU_091970_2_1_0"/>
<evidence type="ECO:0000313" key="3">
    <source>
        <dbReference type="Proteomes" id="UP000004358"/>
    </source>
</evidence>
<keyword evidence="1" id="KW-1133">Transmembrane helix</keyword>
<dbReference type="GO" id="GO:0003676">
    <property type="term" value="F:nucleic acid binding"/>
    <property type="evidence" value="ECO:0007669"/>
    <property type="project" value="InterPro"/>
</dbReference>
<feature type="transmembrane region" description="Helical" evidence="1">
    <location>
        <begin position="68"/>
        <end position="90"/>
    </location>
</feature>
<dbReference type="RefSeq" id="WP_002655737.1">
    <property type="nucleotide sequence ID" value="NZ_CH672377.1"/>
</dbReference>
<organism evidence="2 3">
    <name type="scientific">Blastopirellula marina DSM 3645</name>
    <dbReference type="NCBI Taxonomy" id="314230"/>
    <lineage>
        <taxon>Bacteria</taxon>
        <taxon>Pseudomonadati</taxon>
        <taxon>Planctomycetota</taxon>
        <taxon>Planctomycetia</taxon>
        <taxon>Pirellulales</taxon>
        <taxon>Pirellulaceae</taxon>
        <taxon>Blastopirellula</taxon>
    </lineage>
</organism>